<accession>A0A146KAV4</accession>
<keyword evidence="6 10" id="KW-0472">Membrane</keyword>
<dbReference type="GO" id="GO:0005737">
    <property type="term" value="C:cytoplasm"/>
    <property type="evidence" value="ECO:0007669"/>
    <property type="project" value="UniProtKB-ARBA"/>
</dbReference>
<dbReference type="InterPro" id="IPR010908">
    <property type="entry name" value="Longin_dom"/>
</dbReference>
<sequence>VNYACIAYRNTVLTYNASNPKNEQLFNGEVDSLLKQFVGKDNTRACEERSEFSIAIIVLKGVTYAAYANSGTKRQQLYGMLQEMASEFTSKYSVEDIKMSGKLGKQREFQSVIANCMKNIKQYGSQTQNVLNDLQEVKGLVLENMNAVMKRANKLEEIDKDAQDLRSNAAEFLDQTDKLKKEMNCKRITIIASICGAVVVVALCIILPIVLKK</sequence>
<dbReference type="PROSITE" id="PS50892">
    <property type="entry name" value="V_SNARE"/>
    <property type="match status" value="1"/>
</dbReference>
<protein>
    <submittedName>
        <fullName evidence="13">SNARE, putative</fullName>
    </submittedName>
</protein>
<dbReference type="InterPro" id="IPR042855">
    <property type="entry name" value="V_SNARE_CC"/>
</dbReference>
<proteinExistence type="inferred from homology"/>
<feature type="transmembrane region" description="Helical" evidence="10">
    <location>
        <begin position="188"/>
        <end position="211"/>
    </location>
</feature>
<dbReference type="GO" id="GO:0012505">
    <property type="term" value="C:endomembrane system"/>
    <property type="evidence" value="ECO:0007669"/>
    <property type="project" value="UniProtKB-SubCell"/>
</dbReference>
<evidence type="ECO:0000256" key="7">
    <source>
        <dbReference type="ARBA" id="ARBA00046280"/>
    </source>
</evidence>
<dbReference type="Gene3D" id="3.30.450.50">
    <property type="entry name" value="Longin domain"/>
    <property type="match status" value="1"/>
</dbReference>
<evidence type="ECO:0000313" key="13">
    <source>
        <dbReference type="EMBL" id="JAP93960.1"/>
    </source>
</evidence>
<dbReference type="AlphaFoldDB" id="A0A146KAV4"/>
<dbReference type="GO" id="GO:0015031">
    <property type="term" value="P:protein transport"/>
    <property type="evidence" value="ECO:0007669"/>
    <property type="project" value="UniProtKB-KW"/>
</dbReference>
<keyword evidence="8 9" id="KW-0175">Coiled coil</keyword>
<keyword evidence="4" id="KW-0653">Protein transport</keyword>
<evidence type="ECO:0000259" key="11">
    <source>
        <dbReference type="PROSITE" id="PS50859"/>
    </source>
</evidence>
<dbReference type="InterPro" id="IPR001388">
    <property type="entry name" value="Synaptobrevin-like"/>
</dbReference>
<dbReference type="PANTHER" id="PTHR21136">
    <property type="entry name" value="SNARE PROTEINS"/>
    <property type="match status" value="1"/>
</dbReference>
<feature type="domain" description="Longin" evidence="11">
    <location>
        <begin position="6"/>
        <end position="113"/>
    </location>
</feature>
<dbReference type="InterPro" id="IPR011012">
    <property type="entry name" value="Longin-like_dom_sf"/>
</dbReference>
<keyword evidence="5 10" id="KW-1133">Transmembrane helix</keyword>
<keyword evidence="2" id="KW-0813">Transport</keyword>
<dbReference type="Gene3D" id="1.20.5.110">
    <property type="match status" value="1"/>
</dbReference>
<organism evidence="13">
    <name type="scientific">Trepomonas sp. PC1</name>
    <dbReference type="NCBI Taxonomy" id="1076344"/>
    <lineage>
        <taxon>Eukaryota</taxon>
        <taxon>Metamonada</taxon>
        <taxon>Diplomonadida</taxon>
        <taxon>Hexamitidae</taxon>
        <taxon>Hexamitinae</taxon>
        <taxon>Trepomonas</taxon>
    </lineage>
</organism>
<evidence type="ECO:0000256" key="4">
    <source>
        <dbReference type="ARBA" id="ARBA00022927"/>
    </source>
</evidence>
<evidence type="ECO:0000256" key="1">
    <source>
        <dbReference type="ARBA" id="ARBA00008025"/>
    </source>
</evidence>
<dbReference type="EMBL" id="GDID01002646">
    <property type="protein sequence ID" value="JAP93960.1"/>
    <property type="molecule type" value="Transcribed_RNA"/>
</dbReference>
<dbReference type="SUPFAM" id="SSF64356">
    <property type="entry name" value="SNARE-like"/>
    <property type="match status" value="1"/>
</dbReference>
<comment type="similarity">
    <text evidence="1">Belongs to the synaptobrevin family.</text>
</comment>
<name>A0A146KAV4_9EUKA</name>
<reference evidence="13" key="1">
    <citation type="submission" date="2015-07" db="EMBL/GenBank/DDBJ databases">
        <title>Adaptation to a free-living lifestyle via gene acquisitions in the diplomonad Trepomonas sp. PC1.</title>
        <authorList>
            <person name="Xu F."/>
            <person name="Jerlstrom-Hultqvist J."/>
            <person name="Kolisko M."/>
            <person name="Simpson A.G.B."/>
            <person name="Roger A.J."/>
            <person name="Svard S.G."/>
            <person name="Andersson J.O."/>
        </authorList>
    </citation>
    <scope>NUCLEOTIDE SEQUENCE</scope>
    <source>
        <strain evidence="13">PC1</strain>
    </source>
</reference>
<dbReference type="GO" id="GO:0016192">
    <property type="term" value="P:vesicle-mediated transport"/>
    <property type="evidence" value="ECO:0007669"/>
    <property type="project" value="InterPro"/>
</dbReference>
<dbReference type="PROSITE" id="PS50859">
    <property type="entry name" value="LONGIN"/>
    <property type="match status" value="1"/>
</dbReference>
<keyword evidence="3 10" id="KW-0812">Transmembrane</keyword>
<gene>
    <name evidence="13" type="ORF">TPC1_13557</name>
</gene>
<dbReference type="InterPro" id="IPR051097">
    <property type="entry name" value="Synaptobrevin-like_transport"/>
</dbReference>
<evidence type="ECO:0000256" key="8">
    <source>
        <dbReference type="PROSITE-ProRule" id="PRU00290"/>
    </source>
</evidence>
<dbReference type="SUPFAM" id="SSF58038">
    <property type="entry name" value="SNARE fusion complex"/>
    <property type="match status" value="1"/>
</dbReference>
<dbReference type="CDD" id="cd15843">
    <property type="entry name" value="R-SNARE"/>
    <property type="match status" value="1"/>
</dbReference>
<dbReference type="PANTHER" id="PTHR21136:SF168">
    <property type="entry name" value="VESICLE-ASSOCIATED MEMBRANE PROTEIN 9"/>
    <property type="match status" value="1"/>
</dbReference>
<feature type="domain" description="V-SNARE coiled-coil homology" evidence="12">
    <location>
        <begin position="126"/>
        <end position="186"/>
    </location>
</feature>
<comment type="subcellular location">
    <subcellularLocation>
        <location evidence="7">Endomembrane system</location>
        <topology evidence="7">Single-pass type IV membrane protein</topology>
    </subcellularLocation>
</comment>
<dbReference type="Pfam" id="PF00957">
    <property type="entry name" value="Synaptobrevin"/>
    <property type="match status" value="1"/>
</dbReference>
<dbReference type="PRINTS" id="PR00219">
    <property type="entry name" value="SYNAPTOBREVN"/>
</dbReference>
<evidence type="ECO:0000256" key="3">
    <source>
        <dbReference type="ARBA" id="ARBA00022692"/>
    </source>
</evidence>
<evidence type="ECO:0000259" key="12">
    <source>
        <dbReference type="PROSITE" id="PS50892"/>
    </source>
</evidence>
<evidence type="ECO:0000256" key="6">
    <source>
        <dbReference type="ARBA" id="ARBA00023136"/>
    </source>
</evidence>
<feature type="coiled-coil region" evidence="9">
    <location>
        <begin position="155"/>
        <end position="182"/>
    </location>
</feature>
<evidence type="ECO:0000256" key="5">
    <source>
        <dbReference type="ARBA" id="ARBA00022989"/>
    </source>
</evidence>
<evidence type="ECO:0000256" key="10">
    <source>
        <dbReference type="SAM" id="Phobius"/>
    </source>
</evidence>
<evidence type="ECO:0000256" key="9">
    <source>
        <dbReference type="SAM" id="Coils"/>
    </source>
</evidence>
<dbReference type="GO" id="GO:0016020">
    <property type="term" value="C:membrane"/>
    <property type="evidence" value="ECO:0007669"/>
    <property type="project" value="InterPro"/>
</dbReference>
<feature type="non-terminal residue" evidence="13">
    <location>
        <position position="1"/>
    </location>
</feature>
<evidence type="ECO:0000256" key="2">
    <source>
        <dbReference type="ARBA" id="ARBA00022448"/>
    </source>
</evidence>